<keyword evidence="3" id="KW-0255">Endonuclease</keyword>
<dbReference type="NCBIfam" id="TIGR00255">
    <property type="entry name" value="YicC/YloC family endoribonuclease"/>
    <property type="match status" value="1"/>
</dbReference>
<dbReference type="Pfam" id="PF03755">
    <property type="entry name" value="YicC-like_N"/>
    <property type="match status" value="1"/>
</dbReference>
<name>A0A3B0Y8T3_9ZZZZ</name>
<dbReference type="GO" id="GO:0016787">
    <property type="term" value="F:hydrolase activity"/>
    <property type="evidence" value="ECO:0007669"/>
    <property type="project" value="UniProtKB-KW"/>
</dbReference>
<evidence type="ECO:0000259" key="6">
    <source>
        <dbReference type="Pfam" id="PF03755"/>
    </source>
</evidence>
<dbReference type="Pfam" id="PF08340">
    <property type="entry name" value="YicC-like_C"/>
    <property type="match status" value="1"/>
</dbReference>
<dbReference type="PANTHER" id="PTHR30636:SF3">
    <property type="entry name" value="UPF0701 PROTEIN YICC"/>
    <property type="match status" value="1"/>
</dbReference>
<evidence type="ECO:0000259" key="7">
    <source>
        <dbReference type="Pfam" id="PF08340"/>
    </source>
</evidence>
<comment type="cofactor">
    <cofactor evidence="1">
        <name>a divalent metal cation</name>
        <dbReference type="ChEBI" id="CHEBI:60240"/>
    </cofactor>
</comment>
<keyword evidence="4" id="KW-0378">Hydrolase</keyword>
<proteinExistence type="inferred from homology"/>
<accession>A0A3B0Y8T3</accession>
<organism evidence="8">
    <name type="scientific">hydrothermal vent metagenome</name>
    <dbReference type="NCBI Taxonomy" id="652676"/>
    <lineage>
        <taxon>unclassified sequences</taxon>
        <taxon>metagenomes</taxon>
        <taxon>ecological metagenomes</taxon>
    </lineage>
</organism>
<comment type="similarity">
    <text evidence="5">Belongs to the YicC/YloC family.</text>
</comment>
<dbReference type="InterPro" id="IPR013551">
    <property type="entry name" value="YicC-like_C"/>
</dbReference>
<sequence length="288" mass="32982">MIRSMTAFARVDGDVAGAELAWELRSVNHRYLETFVRLPEELRALEPKVRERATARLGRGKLECVLRLRLSSQAAVGIELDQARLKAVLEACREIEMNSSEASAPGVMELLRWPGVVQEAEPDHKPVQEKALQLLDEALDQLIATREREGEQIRQLLLVRLDGIEEQVGKARKRLPEVRDRLREKLLARLEELQVKVDNDRIEQELVMLAQKMDVDEELDRLDGHVIETRRVLERDEPVGRRLDFLMQEFNREANTLGSKSADSDTTAVAVELKVLIEQMREQVQNAE</sequence>
<evidence type="ECO:0000256" key="5">
    <source>
        <dbReference type="ARBA" id="ARBA00035648"/>
    </source>
</evidence>
<gene>
    <name evidence="8" type="ORF">MNBD_GAMMA15-219</name>
</gene>
<dbReference type="EMBL" id="UOFN01000075">
    <property type="protein sequence ID" value="VAW77205.1"/>
    <property type="molecule type" value="Genomic_DNA"/>
</dbReference>
<protein>
    <submittedName>
        <fullName evidence="8">Protein YicC</fullName>
    </submittedName>
</protein>
<reference evidence="8" key="1">
    <citation type="submission" date="2018-06" db="EMBL/GenBank/DDBJ databases">
        <authorList>
            <person name="Zhirakovskaya E."/>
        </authorList>
    </citation>
    <scope>NUCLEOTIDE SEQUENCE</scope>
</reference>
<dbReference type="InterPro" id="IPR005229">
    <property type="entry name" value="YicC/YloC-like"/>
</dbReference>
<keyword evidence="2" id="KW-0540">Nuclease</keyword>
<feature type="domain" description="Endoribonuclease YicC-like N-terminal" evidence="6">
    <location>
        <begin position="2"/>
        <end position="154"/>
    </location>
</feature>
<evidence type="ECO:0000256" key="3">
    <source>
        <dbReference type="ARBA" id="ARBA00022759"/>
    </source>
</evidence>
<evidence type="ECO:0000256" key="1">
    <source>
        <dbReference type="ARBA" id="ARBA00001968"/>
    </source>
</evidence>
<evidence type="ECO:0000256" key="4">
    <source>
        <dbReference type="ARBA" id="ARBA00022801"/>
    </source>
</evidence>
<evidence type="ECO:0000313" key="8">
    <source>
        <dbReference type="EMBL" id="VAW77205.1"/>
    </source>
</evidence>
<dbReference type="GO" id="GO:0004521">
    <property type="term" value="F:RNA endonuclease activity"/>
    <property type="evidence" value="ECO:0007669"/>
    <property type="project" value="InterPro"/>
</dbReference>
<evidence type="ECO:0000256" key="2">
    <source>
        <dbReference type="ARBA" id="ARBA00022722"/>
    </source>
</evidence>
<dbReference type="AlphaFoldDB" id="A0A3B0Y8T3"/>
<dbReference type="PANTHER" id="PTHR30636">
    <property type="entry name" value="UPF0701 PROTEIN YICC"/>
    <property type="match status" value="1"/>
</dbReference>
<feature type="domain" description="Endoribonuclease YicC-like C-terminal" evidence="7">
    <location>
        <begin position="172"/>
        <end position="288"/>
    </location>
</feature>
<dbReference type="InterPro" id="IPR013527">
    <property type="entry name" value="YicC-like_N"/>
</dbReference>